<organism evidence="3 4">
    <name type="scientific">Sorangium cellulosum</name>
    <name type="common">Polyangium cellulosum</name>
    <dbReference type="NCBI Taxonomy" id="56"/>
    <lineage>
        <taxon>Bacteria</taxon>
        <taxon>Pseudomonadati</taxon>
        <taxon>Myxococcota</taxon>
        <taxon>Polyangia</taxon>
        <taxon>Polyangiales</taxon>
        <taxon>Polyangiaceae</taxon>
        <taxon>Sorangium</taxon>
    </lineage>
</organism>
<feature type="region of interest" description="Disordered" evidence="1">
    <location>
        <begin position="42"/>
        <end position="219"/>
    </location>
</feature>
<feature type="signal peptide" evidence="2">
    <location>
        <begin position="1"/>
        <end position="41"/>
    </location>
</feature>
<evidence type="ECO:0008006" key="5">
    <source>
        <dbReference type="Google" id="ProtNLM"/>
    </source>
</evidence>
<dbReference type="AlphaFoldDB" id="A0A2L0F3R5"/>
<protein>
    <recommendedName>
        <fullName evidence="5">Outer membrane protein beta-barrel domain-containing protein</fullName>
    </recommendedName>
</protein>
<evidence type="ECO:0000313" key="3">
    <source>
        <dbReference type="EMBL" id="AUX46210.1"/>
    </source>
</evidence>
<feature type="chain" id="PRO_5014985753" description="Outer membrane protein beta-barrel domain-containing protein" evidence="2">
    <location>
        <begin position="42"/>
        <end position="388"/>
    </location>
</feature>
<sequence length="388" mass="41059">MDCASNTGRGSARAPFARTVPRATACGALLCALLFAPAAAAQAPGQPLPPGQGQPGGAAQPRPGYPQQGAQQGYPQQGYPQQGAQQGYPQQGYPQQGAQQGYPQQGYPQQGTQQGYPQQGYPQQGTQQGYPQQGYPQQGAQQGYPQQGYPQQGYPQQGAQQGYPQQGYPQQGAQQGYPQQGAQQGYPQQGYPQQGYPQQGYGQTYALPEGPPPPPKPPESACCRWSVRYNPFELLLGRMTFEGELVVVGPLTVGISPAWIWGSLMDEQLDTTGFAFSADVGVYVEGKPLRGFWIKGRLGYESFEATLTSRFPTVKPGVGDVSSVVVGGMLGSTNVFGRDGGFAMSGGIGLGVALADPVRVAAGNEYVEFYDKAGKIKLLGSLSLGVVF</sequence>
<dbReference type="Proteomes" id="UP000238348">
    <property type="component" value="Chromosome"/>
</dbReference>
<feature type="compositionally biased region" description="Low complexity" evidence="1">
    <location>
        <begin position="57"/>
        <end position="208"/>
    </location>
</feature>
<keyword evidence="2" id="KW-0732">Signal</keyword>
<dbReference type="EMBL" id="CP012673">
    <property type="protein sequence ID" value="AUX46210.1"/>
    <property type="molecule type" value="Genomic_DNA"/>
</dbReference>
<evidence type="ECO:0000313" key="4">
    <source>
        <dbReference type="Proteomes" id="UP000238348"/>
    </source>
</evidence>
<evidence type="ECO:0000256" key="1">
    <source>
        <dbReference type="SAM" id="MobiDB-lite"/>
    </source>
</evidence>
<feature type="compositionally biased region" description="Pro residues" evidence="1">
    <location>
        <begin position="209"/>
        <end position="218"/>
    </location>
</feature>
<accession>A0A2L0F3R5</accession>
<reference evidence="3 4" key="1">
    <citation type="submission" date="2015-09" db="EMBL/GenBank/DDBJ databases">
        <title>Sorangium comparison.</title>
        <authorList>
            <person name="Zaburannyi N."/>
            <person name="Bunk B."/>
            <person name="Overmann J."/>
            <person name="Mueller R."/>
        </authorList>
    </citation>
    <scope>NUCLEOTIDE SEQUENCE [LARGE SCALE GENOMIC DNA]</scope>
    <source>
        <strain evidence="3 4">So ce26</strain>
    </source>
</reference>
<proteinExistence type="predicted"/>
<dbReference type="RefSeq" id="WP_199789421.1">
    <property type="nucleotide sequence ID" value="NZ_CP012673.1"/>
</dbReference>
<name>A0A2L0F3R5_SORCE</name>
<evidence type="ECO:0000256" key="2">
    <source>
        <dbReference type="SAM" id="SignalP"/>
    </source>
</evidence>
<gene>
    <name evidence="3" type="ORF">SOCE26_077150</name>
</gene>